<keyword evidence="6" id="KW-1003">Cell membrane</keyword>
<keyword evidence="10 13" id="KW-1133">Transmembrane helix</keyword>
<name>A0A1J7HL83_LUPAN</name>
<dbReference type="Pfam" id="PF00083">
    <property type="entry name" value="Sugar_tr"/>
    <property type="match status" value="2"/>
</dbReference>
<feature type="transmembrane region" description="Helical" evidence="13">
    <location>
        <begin position="558"/>
        <end position="577"/>
    </location>
</feature>
<feature type="transmembrane region" description="Helical" evidence="13">
    <location>
        <begin position="218"/>
        <end position="238"/>
    </location>
</feature>
<dbReference type="PANTHER" id="PTHR48021">
    <property type="match status" value="1"/>
</dbReference>
<dbReference type="Proteomes" id="UP000188354">
    <property type="component" value="Chromosome LG04"/>
</dbReference>
<evidence type="ECO:0000313" key="15">
    <source>
        <dbReference type="EMBL" id="OIW13552.1"/>
    </source>
</evidence>
<dbReference type="GO" id="GO:0005886">
    <property type="term" value="C:plasma membrane"/>
    <property type="evidence" value="ECO:0007669"/>
    <property type="project" value="UniProtKB-SubCell"/>
</dbReference>
<feature type="transmembrane region" description="Helical" evidence="13">
    <location>
        <begin position="340"/>
        <end position="361"/>
    </location>
</feature>
<evidence type="ECO:0000256" key="12">
    <source>
        <dbReference type="ARBA" id="ARBA00023242"/>
    </source>
</evidence>
<evidence type="ECO:0000256" key="11">
    <source>
        <dbReference type="ARBA" id="ARBA00023136"/>
    </source>
</evidence>
<feature type="transmembrane region" description="Helical" evidence="13">
    <location>
        <begin position="443"/>
        <end position="468"/>
    </location>
</feature>
<keyword evidence="7" id="KW-0963">Cytoplasm</keyword>
<dbReference type="Gene3D" id="1.20.1250.20">
    <property type="entry name" value="MFS general substrate transporter like domains"/>
    <property type="match status" value="3"/>
</dbReference>
<evidence type="ECO:0000256" key="3">
    <source>
        <dbReference type="ARBA" id="ARBA00004651"/>
    </source>
</evidence>
<sequence length="629" mass="68442">MGLGLRNFTERTETGEAVIDTVNGEELMHVQSSVDIVFNNFSPFSNGTLYISTKQVIWLSDLDKSKGYAVDFLSISLHAVSTDPEAYSVPCIYTQIDTEADEDDSDDSDSECNVIHDLSKIREMRLIPSDPTQLDTLFEVFCECAELNPEPNDEEEEEHDWVFSTDQTENEEPEEEGYVSQNPVNSLGQSNGNHDLARTVGYSSPSQSGIMNDLNLSVAQYSIFGSILTIGAMIGAIGSGKIADYAGRRVVGYSSPSQSGIMNDLNLSVAQYSIFGSILTIGAMIGAIGSGKIADYAGRRVAMGFSELFCILGWLTIAFSKLMIGFGMSLTYLIGAYLDWRVVALIGTIPCLVQLISLPFIPDSPRWLAKVGNMKDSDSALQRLRGRNTDVYQEAAEIKEHTEALQRQKEASIIGLFQSQYLKALTVGVGLMILQQFGGINGIVFYANSIFIAAGLSKSIGTIALVAVKIPMTTLGVLLMDRSGRRPLLLVSAGGTCLGCFLTAISFFLQDLHKWKEASPALALIGVLVYVGSFSLGIGAIPWVIMSEIFPINVKGSAGSFVTLVNWLCSWIVSYAFNFLMSWSSSGTFILFSTICGFTVLFVAKLVPETKGRTLEEIQASLNSYSTKR</sequence>
<evidence type="ECO:0000256" key="13">
    <source>
        <dbReference type="SAM" id="Phobius"/>
    </source>
</evidence>
<gene>
    <name evidence="15" type="ORF">TanjilG_29293</name>
</gene>
<keyword evidence="9 13" id="KW-0812">Transmembrane</keyword>
<dbReference type="EMBL" id="CM007364">
    <property type="protein sequence ID" value="OIW13552.1"/>
    <property type="molecule type" value="Genomic_DNA"/>
</dbReference>
<dbReference type="SUPFAM" id="SSF50729">
    <property type="entry name" value="PH domain-like"/>
    <property type="match status" value="1"/>
</dbReference>
<accession>A0A1J7HL83</accession>
<dbReference type="PANTHER" id="PTHR48021:SF19">
    <property type="entry name" value="GENERAL SUBSTRATE TRANSPORTER"/>
    <property type="match status" value="1"/>
</dbReference>
<dbReference type="GO" id="GO:0005737">
    <property type="term" value="C:cytoplasm"/>
    <property type="evidence" value="ECO:0007669"/>
    <property type="project" value="UniProtKB-SubCell"/>
</dbReference>
<dbReference type="PROSITE" id="PS00216">
    <property type="entry name" value="SUGAR_TRANSPORT_1"/>
    <property type="match status" value="2"/>
</dbReference>
<keyword evidence="11 13" id="KW-0472">Membrane</keyword>
<evidence type="ECO:0000256" key="7">
    <source>
        <dbReference type="ARBA" id="ARBA00022490"/>
    </source>
</evidence>
<keyword evidence="16" id="KW-1185">Reference proteome</keyword>
<dbReference type="SUPFAM" id="SSF103473">
    <property type="entry name" value="MFS general substrate transporter"/>
    <property type="match status" value="2"/>
</dbReference>
<organism evidence="15 16">
    <name type="scientific">Lupinus angustifolius</name>
    <name type="common">Narrow-leaved blue lupine</name>
    <dbReference type="NCBI Taxonomy" id="3871"/>
    <lineage>
        <taxon>Eukaryota</taxon>
        <taxon>Viridiplantae</taxon>
        <taxon>Streptophyta</taxon>
        <taxon>Embryophyta</taxon>
        <taxon>Tracheophyta</taxon>
        <taxon>Spermatophyta</taxon>
        <taxon>Magnoliopsida</taxon>
        <taxon>eudicotyledons</taxon>
        <taxon>Gunneridae</taxon>
        <taxon>Pentapetalae</taxon>
        <taxon>rosids</taxon>
        <taxon>fabids</taxon>
        <taxon>Fabales</taxon>
        <taxon>Fabaceae</taxon>
        <taxon>Papilionoideae</taxon>
        <taxon>50 kb inversion clade</taxon>
        <taxon>genistoids sensu lato</taxon>
        <taxon>core genistoids</taxon>
        <taxon>Genisteae</taxon>
        <taxon>Lupinus</taxon>
    </lineage>
</organism>
<evidence type="ECO:0000313" key="16">
    <source>
        <dbReference type="Proteomes" id="UP000188354"/>
    </source>
</evidence>
<evidence type="ECO:0000256" key="8">
    <source>
        <dbReference type="ARBA" id="ARBA00022597"/>
    </source>
</evidence>
<protein>
    <recommendedName>
        <fullName evidence="14">Major facilitator superfamily (MFS) profile domain-containing protein</fullName>
    </recommendedName>
</protein>
<feature type="transmembrane region" description="Helical" evidence="13">
    <location>
        <begin position="308"/>
        <end position="334"/>
    </location>
</feature>
<feature type="transmembrane region" description="Helical" evidence="13">
    <location>
        <begin position="521"/>
        <end position="546"/>
    </location>
</feature>
<dbReference type="InterPro" id="IPR005829">
    <property type="entry name" value="Sugar_transporter_CS"/>
</dbReference>
<feature type="domain" description="Major facilitator superfamily (MFS) profile" evidence="14">
    <location>
        <begin position="181"/>
        <end position="611"/>
    </location>
</feature>
<evidence type="ECO:0000256" key="1">
    <source>
        <dbReference type="ARBA" id="ARBA00004123"/>
    </source>
</evidence>
<dbReference type="InterPro" id="IPR036259">
    <property type="entry name" value="MFS_trans_sf"/>
</dbReference>
<evidence type="ECO:0000256" key="4">
    <source>
        <dbReference type="ARBA" id="ARBA00010992"/>
    </source>
</evidence>
<evidence type="ECO:0000259" key="14">
    <source>
        <dbReference type="PROSITE" id="PS50850"/>
    </source>
</evidence>
<dbReference type="InterPro" id="IPR003663">
    <property type="entry name" value="Sugar/inositol_transpt"/>
</dbReference>
<dbReference type="InterPro" id="IPR011993">
    <property type="entry name" value="PH-like_dom_sf"/>
</dbReference>
<feature type="transmembrane region" description="Helical" evidence="13">
    <location>
        <begin position="488"/>
        <end position="509"/>
    </location>
</feature>
<keyword evidence="8" id="KW-0762">Sugar transport</keyword>
<dbReference type="InterPro" id="IPR050549">
    <property type="entry name" value="MFS_Trehalose_Transporter"/>
</dbReference>
<dbReference type="GO" id="GO:0051119">
    <property type="term" value="F:sugar transmembrane transporter activity"/>
    <property type="evidence" value="ECO:0007669"/>
    <property type="project" value="InterPro"/>
</dbReference>
<dbReference type="Pfam" id="PF03517">
    <property type="entry name" value="Voldacs"/>
    <property type="match status" value="1"/>
</dbReference>
<dbReference type="Gene3D" id="2.30.29.30">
    <property type="entry name" value="Pleckstrin-homology domain (PH domain)/Phosphotyrosine-binding domain (PTB)"/>
    <property type="match status" value="1"/>
</dbReference>
<evidence type="ECO:0000256" key="2">
    <source>
        <dbReference type="ARBA" id="ARBA00004496"/>
    </source>
</evidence>
<dbReference type="InterPro" id="IPR020846">
    <property type="entry name" value="MFS_dom"/>
</dbReference>
<evidence type="ECO:0000256" key="6">
    <source>
        <dbReference type="ARBA" id="ARBA00022475"/>
    </source>
</evidence>
<dbReference type="InterPro" id="IPR005828">
    <property type="entry name" value="MFS_sugar_transport-like"/>
</dbReference>
<feature type="transmembrane region" description="Helical" evidence="13">
    <location>
        <begin position="589"/>
        <end position="607"/>
    </location>
</feature>
<comment type="similarity">
    <text evidence="4">Belongs to the major facilitator superfamily. Sugar transporter (TC 2.A.1.1) family.</text>
</comment>
<dbReference type="InterPro" id="IPR039924">
    <property type="entry name" value="ICln/Lot5/Saf5"/>
</dbReference>
<comment type="subcellular location">
    <subcellularLocation>
        <location evidence="3">Cell membrane</location>
        <topology evidence="3">Multi-pass membrane protein</topology>
    </subcellularLocation>
    <subcellularLocation>
        <location evidence="2">Cytoplasm</location>
    </subcellularLocation>
    <subcellularLocation>
        <location evidence="1">Nucleus</location>
    </subcellularLocation>
</comment>
<dbReference type="CDD" id="cd17358">
    <property type="entry name" value="MFS_GLUT6_8_Class3_like"/>
    <property type="match status" value="1"/>
</dbReference>
<feature type="transmembrane region" description="Helical" evidence="13">
    <location>
        <begin position="269"/>
        <end position="288"/>
    </location>
</feature>
<dbReference type="PROSITE" id="PS50850">
    <property type="entry name" value="MFS"/>
    <property type="match status" value="1"/>
</dbReference>
<evidence type="ECO:0000256" key="5">
    <source>
        <dbReference type="ARBA" id="ARBA00022448"/>
    </source>
</evidence>
<dbReference type="FunFam" id="1.20.1250.20:FF:000218">
    <property type="entry name" value="facilitated trehalose transporter Tret1"/>
    <property type="match status" value="1"/>
</dbReference>
<dbReference type="Gramene" id="OIW13552">
    <property type="protein sequence ID" value="OIW13552"/>
    <property type="gene ID" value="TanjilG_29293"/>
</dbReference>
<keyword evidence="5" id="KW-0813">Transport</keyword>
<reference evidence="15 16" key="1">
    <citation type="journal article" date="2017" name="Plant Biotechnol. J.">
        <title>A comprehensive draft genome sequence for lupin (Lupinus angustifolius), an emerging health food: insights into plant-microbe interactions and legume evolution.</title>
        <authorList>
            <person name="Hane J.K."/>
            <person name="Ming Y."/>
            <person name="Kamphuis L.G."/>
            <person name="Nelson M.N."/>
            <person name="Garg G."/>
            <person name="Atkins C.A."/>
            <person name="Bayer P.E."/>
            <person name="Bravo A."/>
            <person name="Bringans S."/>
            <person name="Cannon S."/>
            <person name="Edwards D."/>
            <person name="Foley R."/>
            <person name="Gao L.L."/>
            <person name="Harrison M.J."/>
            <person name="Huang W."/>
            <person name="Hurgobin B."/>
            <person name="Li S."/>
            <person name="Liu C.W."/>
            <person name="McGrath A."/>
            <person name="Morahan G."/>
            <person name="Murray J."/>
            <person name="Weller J."/>
            <person name="Jian J."/>
            <person name="Singh K.B."/>
        </authorList>
    </citation>
    <scope>NUCLEOTIDE SEQUENCE [LARGE SCALE GENOMIC DNA]</scope>
    <source>
        <strain evidence="16">cv. Tanjil</strain>
        <tissue evidence="15">Whole plant</tissue>
    </source>
</reference>
<keyword evidence="12" id="KW-0539">Nucleus</keyword>
<dbReference type="STRING" id="3871.A0A1J7HL83"/>
<dbReference type="PRINTS" id="PR00171">
    <property type="entry name" value="SUGRTRNSPORT"/>
</dbReference>
<dbReference type="InterPro" id="IPR044775">
    <property type="entry name" value="MFS_ERD6/Tret1-like"/>
</dbReference>
<evidence type="ECO:0000256" key="9">
    <source>
        <dbReference type="ARBA" id="ARBA00022692"/>
    </source>
</evidence>
<dbReference type="GO" id="GO:0005634">
    <property type="term" value="C:nucleus"/>
    <property type="evidence" value="ECO:0007669"/>
    <property type="project" value="UniProtKB-SubCell"/>
</dbReference>
<dbReference type="AlphaFoldDB" id="A0A1J7HL83"/>
<evidence type="ECO:0000256" key="10">
    <source>
        <dbReference type="ARBA" id="ARBA00022989"/>
    </source>
</evidence>
<proteinExistence type="inferred from homology"/>